<feature type="domain" description="HTH lacI-type" evidence="5">
    <location>
        <begin position="7"/>
        <end position="61"/>
    </location>
</feature>
<dbReference type="PANTHER" id="PTHR30146:SF148">
    <property type="entry name" value="HTH-TYPE TRANSCRIPTIONAL REPRESSOR PURR-RELATED"/>
    <property type="match status" value="1"/>
</dbReference>
<dbReference type="Pfam" id="PF13377">
    <property type="entry name" value="Peripla_BP_3"/>
    <property type="match status" value="1"/>
</dbReference>
<dbReference type="SUPFAM" id="SSF53822">
    <property type="entry name" value="Periplasmic binding protein-like I"/>
    <property type="match status" value="1"/>
</dbReference>
<dbReference type="InterPro" id="IPR046335">
    <property type="entry name" value="LacI/GalR-like_sensor"/>
</dbReference>
<dbReference type="PROSITE" id="PS50932">
    <property type="entry name" value="HTH_LACI_2"/>
    <property type="match status" value="1"/>
</dbReference>
<dbReference type="PANTHER" id="PTHR30146">
    <property type="entry name" value="LACI-RELATED TRANSCRIPTIONAL REPRESSOR"/>
    <property type="match status" value="1"/>
</dbReference>
<gene>
    <name evidence="6" type="ORF">E6C60_3610</name>
</gene>
<dbReference type="AlphaFoldDB" id="A0A4P8XR16"/>
<reference evidence="6 7" key="1">
    <citation type="submission" date="2019-05" db="EMBL/GenBank/DDBJ databases">
        <authorList>
            <person name="Chen C."/>
        </authorList>
    </citation>
    <scope>NUCLEOTIDE SEQUENCE [LARGE SCALE GENOMIC DNA]</scope>
    <source>
        <strain evidence="6 7">HB172198</strain>
    </source>
</reference>
<organism evidence="6 7">
    <name type="scientific">Paenibacillus algicola</name>
    <dbReference type="NCBI Taxonomy" id="2565926"/>
    <lineage>
        <taxon>Bacteria</taxon>
        <taxon>Bacillati</taxon>
        <taxon>Bacillota</taxon>
        <taxon>Bacilli</taxon>
        <taxon>Bacillales</taxon>
        <taxon>Paenibacillaceae</taxon>
        <taxon>Paenibacillus</taxon>
    </lineage>
</organism>
<keyword evidence="4" id="KW-0804">Transcription</keyword>
<dbReference type="CDD" id="cd06267">
    <property type="entry name" value="PBP1_LacI_sugar_binding-like"/>
    <property type="match status" value="1"/>
</dbReference>
<evidence type="ECO:0000313" key="6">
    <source>
        <dbReference type="EMBL" id="QCT04320.1"/>
    </source>
</evidence>
<dbReference type="Gene3D" id="3.40.50.2300">
    <property type="match status" value="2"/>
</dbReference>
<dbReference type="SMART" id="SM00354">
    <property type="entry name" value="HTH_LACI"/>
    <property type="match status" value="1"/>
</dbReference>
<evidence type="ECO:0000313" key="7">
    <source>
        <dbReference type="Proteomes" id="UP000300879"/>
    </source>
</evidence>
<evidence type="ECO:0000256" key="4">
    <source>
        <dbReference type="ARBA" id="ARBA00023163"/>
    </source>
</evidence>
<evidence type="ECO:0000259" key="5">
    <source>
        <dbReference type="PROSITE" id="PS50932"/>
    </source>
</evidence>
<dbReference type="GO" id="GO:0003700">
    <property type="term" value="F:DNA-binding transcription factor activity"/>
    <property type="evidence" value="ECO:0007669"/>
    <property type="project" value="TreeGrafter"/>
</dbReference>
<dbReference type="KEGG" id="palo:E6C60_3610"/>
<dbReference type="SUPFAM" id="SSF47413">
    <property type="entry name" value="lambda repressor-like DNA-binding domains"/>
    <property type="match status" value="1"/>
</dbReference>
<sequence length="332" mass="37454">MGRRKAATLEDLSLELGISVQTISKALRGRPGMSEETRGRILRAAYVRGYLSTAQAREMARQGIAPYPSIRLRFIFVQSHQSLNYNRLLTDGLEERFGQFDHQLERYVLDEDWTDPQFQEWVQQHNILHADGLLIAPRIRSSLIENKLLSLPLAKTLINYPKPLSQVDSVVWDVQEAIYQAVDALYAGGHRSILYVGDAHSQRGYVLRRQAFDEAMNDRGLPLMHTSAEAFLDSYRRFRPTAVLCGIDEDCSRIYEALTGAGVSIPKDCSMAALVNEQPPGLPLLSRPQLLIKETGFEAADRMLWRIAHPHQPVMHSRITGSFLEGSTIAEI</sequence>
<dbReference type="RefSeq" id="WP_175415350.1">
    <property type="nucleotide sequence ID" value="NZ_CP040396.1"/>
</dbReference>
<keyword evidence="2" id="KW-0805">Transcription regulation</keyword>
<dbReference type="CDD" id="cd01392">
    <property type="entry name" value="HTH_LacI"/>
    <property type="match status" value="1"/>
</dbReference>
<proteinExistence type="predicted"/>
<evidence type="ECO:0000256" key="3">
    <source>
        <dbReference type="ARBA" id="ARBA00023125"/>
    </source>
</evidence>
<dbReference type="InterPro" id="IPR000843">
    <property type="entry name" value="HTH_LacI"/>
</dbReference>
<keyword evidence="7" id="KW-1185">Reference proteome</keyword>
<dbReference type="GO" id="GO:0000976">
    <property type="term" value="F:transcription cis-regulatory region binding"/>
    <property type="evidence" value="ECO:0007669"/>
    <property type="project" value="TreeGrafter"/>
</dbReference>
<dbReference type="Proteomes" id="UP000300879">
    <property type="component" value="Chromosome"/>
</dbReference>
<evidence type="ECO:0000256" key="1">
    <source>
        <dbReference type="ARBA" id="ARBA00022491"/>
    </source>
</evidence>
<dbReference type="InterPro" id="IPR010982">
    <property type="entry name" value="Lambda_DNA-bd_dom_sf"/>
</dbReference>
<keyword evidence="3" id="KW-0238">DNA-binding</keyword>
<accession>A0A4P8XR16</accession>
<evidence type="ECO:0000256" key="2">
    <source>
        <dbReference type="ARBA" id="ARBA00023015"/>
    </source>
</evidence>
<protein>
    <submittedName>
        <fullName evidence="6">LacI family transcriptional regulator</fullName>
    </submittedName>
</protein>
<keyword evidence="1" id="KW-0678">Repressor</keyword>
<name>A0A4P8XR16_9BACL</name>
<dbReference type="Gene3D" id="1.10.260.40">
    <property type="entry name" value="lambda repressor-like DNA-binding domains"/>
    <property type="match status" value="1"/>
</dbReference>
<dbReference type="EMBL" id="CP040396">
    <property type="protein sequence ID" value="QCT04320.1"/>
    <property type="molecule type" value="Genomic_DNA"/>
</dbReference>
<dbReference type="InterPro" id="IPR028082">
    <property type="entry name" value="Peripla_BP_I"/>
</dbReference>